<dbReference type="AlphaFoldDB" id="A0A8K0CS29"/>
<evidence type="ECO:0000259" key="1">
    <source>
        <dbReference type="Pfam" id="PF13358"/>
    </source>
</evidence>
<dbReference type="EMBL" id="VTPC01075503">
    <property type="protein sequence ID" value="KAF2888625.1"/>
    <property type="molecule type" value="Genomic_DNA"/>
</dbReference>
<name>A0A8K0CS29_IGNLU</name>
<gene>
    <name evidence="2" type="ORF">ILUMI_17548</name>
</gene>
<evidence type="ECO:0000313" key="2">
    <source>
        <dbReference type="EMBL" id="KAF2888625.1"/>
    </source>
</evidence>
<dbReference type="Pfam" id="PF13358">
    <property type="entry name" value="DDE_3"/>
    <property type="match status" value="1"/>
</dbReference>
<keyword evidence="3" id="KW-1185">Reference proteome</keyword>
<protein>
    <recommendedName>
        <fullName evidence="1">Tc1-like transposase DDE domain-containing protein</fullName>
    </recommendedName>
</protein>
<reference evidence="2" key="1">
    <citation type="submission" date="2019-08" db="EMBL/GenBank/DDBJ databases">
        <title>The genome of the North American firefly Photinus pyralis.</title>
        <authorList>
            <consortium name="Photinus pyralis genome working group"/>
            <person name="Fallon T.R."/>
            <person name="Sander Lower S.E."/>
            <person name="Weng J.-K."/>
        </authorList>
    </citation>
    <scope>NUCLEOTIDE SEQUENCE</scope>
    <source>
        <strain evidence="2">TRF0915ILg1</strain>
        <tissue evidence="2">Whole body</tissue>
    </source>
</reference>
<dbReference type="InterPro" id="IPR038717">
    <property type="entry name" value="Tc1-like_DDE_dom"/>
</dbReference>
<dbReference type="Proteomes" id="UP000801492">
    <property type="component" value="Unassembled WGS sequence"/>
</dbReference>
<dbReference type="Gene3D" id="3.30.420.10">
    <property type="entry name" value="Ribonuclease H-like superfamily/Ribonuclease H"/>
    <property type="match status" value="1"/>
</dbReference>
<dbReference type="OrthoDB" id="6722168at2759"/>
<comment type="caution">
    <text evidence="2">The sequence shown here is derived from an EMBL/GenBank/DDBJ whole genome shotgun (WGS) entry which is preliminary data.</text>
</comment>
<proteinExistence type="predicted"/>
<dbReference type="GO" id="GO:0003676">
    <property type="term" value="F:nucleic acid binding"/>
    <property type="evidence" value="ECO:0007669"/>
    <property type="project" value="InterPro"/>
</dbReference>
<organism evidence="2 3">
    <name type="scientific">Ignelater luminosus</name>
    <name type="common">Cucubano</name>
    <name type="synonym">Pyrophorus luminosus</name>
    <dbReference type="NCBI Taxonomy" id="2038154"/>
    <lineage>
        <taxon>Eukaryota</taxon>
        <taxon>Metazoa</taxon>
        <taxon>Ecdysozoa</taxon>
        <taxon>Arthropoda</taxon>
        <taxon>Hexapoda</taxon>
        <taxon>Insecta</taxon>
        <taxon>Pterygota</taxon>
        <taxon>Neoptera</taxon>
        <taxon>Endopterygota</taxon>
        <taxon>Coleoptera</taxon>
        <taxon>Polyphaga</taxon>
        <taxon>Elateriformia</taxon>
        <taxon>Elateroidea</taxon>
        <taxon>Elateridae</taxon>
        <taxon>Agrypninae</taxon>
        <taxon>Pyrophorini</taxon>
        <taxon>Ignelater</taxon>
    </lineage>
</organism>
<accession>A0A8K0CS29</accession>
<dbReference type="InterPro" id="IPR036397">
    <property type="entry name" value="RNaseH_sf"/>
</dbReference>
<evidence type="ECO:0000313" key="3">
    <source>
        <dbReference type="Proteomes" id="UP000801492"/>
    </source>
</evidence>
<sequence length="224" mass="26326">MLNEDHRVACVNFAQQNLNRDWSQVIFLDEKTFSSSQDSKLPLWRLDNTRYEPNHVLYTQRSGRISVGVFGWILSNGPGELVQIGGRMNRAQYVRILNDILLPGILDRYAHPRPITVVQDNSRMHTCRIVRTWLEAHRDEIEMLPWPAKSPDLNPIENVWGLTVQQWQDELPENGFNRNVENLYGHCNRVWDRLRNDNMCQNIVDSMRNRLQLVIESNGYPIKY</sequence>
<feature type="domain" description="Tc1-like transposase DDE" evidence="1">
    <location>
        <begin position="24"/>
        <end position="169"/>
    </location>
</feature>